<sequence length="83" mass="8589">MTISRSAFLRFFTAGAFAAYAAAASAQTTNDSNKSQHIGGGTQPGPGTHGHSSSPKAGETKEIQQQQHNMPATPPHSSSPPKK</sequence>
<keyword evidence="2" id="KW-0732">Signal</keyword>
<feature type="chain" id="PRO_5047134626" evidence="2">
    <location>
        <begin position="19"/>
        <end position="83"/>
    </location>
</feature>
<feature type="compositionally biased region" description="Pro residues" evidence="1">
    <location>
        <begin position="72"/>
        <end position="83"/>
    </location>
</feature>
<protein>
    <submittedName>
        <fullName evidence="3">Uncharacterized protein</fullName>
    </submittedName>
</protein>
<dbReference type="RefSeq" id="WP_230551716.1">
    <property type="nucleotide sequence ID" value="NZ_JAJISD010000007.1"/>
</dbReference>
<name>A0ABS8KWV2_9HYPH</name>
<comment type="caution">
    <text evidence="3">The sequence shown here is derived from an EMBL/GenBank/DDBJ whole genome shotgun (WGS) entry which is preliminary data.</text>
</comment>
<feature type="signal peptide" evidence="2">
    <location>
        <begin position="1"/>
        <end position="18"/>
    </location>
</feature>
<reference evidence="3 4" key="1">
    <citation type="submission" date="2021-11" db="EMBL/GenBank/DDBJ databases">
        <authorList>
            <person name="Lee D.-H."/>
            <person name="Kim S.-B."/>
        </authorList>
    </citation>
    <scope>NUCLEOTIDE SEQUENCE [LARGE SCALE GENOMIC DNA]</scope>
    <source>
        <strain evidence="3 4">KCTC 52223</strain>
    </source>
</reference>
<evidence type="ECO:0000313" key="4">
    <source>
        <dbReference type="Proteomes" id="UP001198862"/>
    </source>
</evidence>
<organism evidence="3 4">
    <name type="scientific">Reyranella aquatilis</name>
    <dbReference type="NCBI Taxonomy" id="2035356"/>
    <lineage>
        <taxon>Bacteria</taxon>
        <taxon>Pseudomonadati</taxon>
        <taxon>Pseudomonadota</taxon>
        <taxon>Alphaproteobacteria</taxon>
        <taxon>Hyphomicrobiales</taxon>
        <taxon>Reyranellaceae</taxon>
        <taxon>Reyranella</taxon>
    </lineage>
</organism>
<accession>A0ABS8KWV2</accession>
<feature type="region of interest" description="Disordered" evidence="1">
    <location>
        <begin position="23"/>
        <end position="83"/>
    </location>
</feature>
<keyword evidence="4" id="KW-1185">Reference proteome</keyword>
<evidence type="ECO:0000313" key="3">
    <source>
        <dbReference type="EMBL" id="MCC8430551.1"/>
    </source>
</evidence>
<feature type="compositionally biased region" description="Gly residues" evidence="1">
    <location>
        <begin position="38"/>
        <end position="48"/>
    </location>
</feature>
<dbReference type="EMBL" id="JAJISD010000007">
    <property type="protein sequence ID" value="MCC8430551.1"/>
    <property type="molecule type" value="Genomic_DNA"/>
</dbReference>
<evidence type="ECO:0000256" key="2">
    <source>
        <dbReference type="SAM" id="SignalP"/>
    </source>
</evidence>
<dbReference type="Proteomes" id="UP001198862">
    <property type="component" value="Unassembled WGS sequence"/>
</dbReference>
<evidence type="ECO:0000256" key="1">
    <source>
        <dbReference type="SAM" id="MobiDB-lite"/>
    </source>
</evidence>
<proteinExistence type="predicted"/>
<gene>
    <name evidence="3" type="ORF">LJ725_16370</name>
</gene>